<evidence type="ECO:0000313" key="2">
    <source>
        <dbReference type="Proteomes" id="UP000572212"/>
    </source>
</evidence>
<keyword evidence="2" id="KW-1185">Reference proteome</keyword>
<accession>A0A841RKE7</accession>
<dbReference type="Proteomes" id="UP000572212">
    <property type="component" value="Unassembled WGS sequence"/>
</dbReference>
<dbReference type="NCBIfam" id="TIGR02530">
    <property type="entry name" value="flg_new"/>
    <property type="match status" value="1"/>
</dbReference>
<keyword evidence="1" id="KW-0282">Flagellum</keyword>
<gene>
    <name evidence="1" type="ORF">GGQ92_000211</name>
</gene>
<evidence type="ECO:0000313" key="1">
    <source>
        <dbReference type="EMBL" id="MBB6511444.1"/>
    </source>
</evidence>
<name>A0A841RKE7_9BACI</name>
<organism evidence="1 2">
    <name type="scientific">Gracilibacillus halotolerans</name>
    <dbReference type="NCBI Taxonomy" id="74386"/>
    <lineage>
        <taxon>Bacteria</taxon>
        <taxon>Bacillati</taxon>
        <taxon>Bacillota</taxon>
        <taxon>Bacilli</taxon>
        <taxon>Bacillales</taxon>
        <taxon>Bacillaceae</taxon>
        <taxon>Gracilibacillus</taxon>
    </lineage>
</organism>
<dbReference type="RefSeq" id="WP_184243670.1">
    <property type="nucleotide sequence ID" value="NZ_BAAACU010000022.1"/>
</dbReference>
<sequence>MNNNIHALHYPKLPIHKPTQTNRTESNFQEILQHNERLQLSKHAKERMAERNIYLAKNILRLMEAKIDEAAKKGVEDSLVLTKDAAFIVSVKNKLVITAMEKSELQSKIFTGINGTIILED</sequence>
<reference evidence="1 2" key="1">
    <citation type="submission" date="2020-08" db="EMBL/GenBank/DDBJ databases">
        <title>Genomic Encyclopedia of Type Strains, Phase IV (KMG-IV): sequencing the most valuable type-strain genomes for metagenomic binning, comparative biology and taxonomic classification.</title>
        <authorList>
            <person name="Goeker M."/>
        </authorList>
    </citation>
    <scope>NUCLEOTIDE SEQUENCE [LARGE SCALE GENOMIC DNA]</scope>
    <source>
        <strain evidence="1 2">DSM 11805</strain>
    </source>
</reference>
<dbReference type="AlphaFoldDB" id="A0A841RKE7"/>
<dbReference type="InterPro" id="IPR013367">
    <property type="entry name" value="Flagellar_put"/>
</dbReference>
<protein>
    <submittedName>
        <fullName evidence="1">Flagellar operon protein</fullName>
    </submittedName>
</protein>
<proteinExistence type="predicted"/>
<keyword evidence="1" id="KW-0969">Cilium</keyword>
<dbReference type="EMBL" id="JACHON010000001">
    <property type="protein sequence ID" value="MBB6511444.1"/>
    <property type="molecule type" value="Genomic_DNA"/>
</dbReference>
<comment type="caution">
    <text evidence="1">The sequence shown here is derived from an EMBL/GenBank/DDBJ whole genome shotgun (WGS) entry which is preliminary data.</text>
</comment>
<dbReference type="Pfam" id="PF12611">
    <property type="entry name" value="Flagellar_put"/>
    <property type="match status" value="1"/>
</dbReference>
<keyword evidence="1" id="KW-0966">Cell projection</keyword>